<name>A0ABR8JWJ7_9BACT</name>
<dbReference type="PANTHER" id="PTHR13847">
    <property type="entry name" value="SARCOSINE DEHYDROGENASE-RELATED"/>
    <property type="match status" value="1"/>
</dbReference>
<dbReference type="EMBL" id="JACXAC010000004">
    <property type="protein sequence ID" value="MBD2723328.1"/>
    <property type="molecule type" value="Genomic_DNA"/>
</dbReference>
<evidence type="ECO:0000256" key="1">
    <source>
        <dbReference type="SAM" id="MobiDB-lite"/>
    </source>
</evidence>
<gene>
    <name evidence="3" type="ORF">IC234_14455</name>
</gene>
<proteinExistence type="predicted"/>
<protein>
    <submittedName>
        <fullName evidence="3">FAD-dependent oxidoreductase</fullName>
    </submittedName>
</protein>
<dbReference type="Gene3D" id="3.50.50.60">
    <property type="entry name" value="FAD/NAD(P)-binding domain"/>
    <property type="match status" value="1"/>
</dbReference>
<organism evidence="3 4">
    <name type="scientific">Hymenobacter armeniacus</name>
    <dbReference type="NCBI Taxonomy" id="2771358"/>
    <lineage>
        <taxon>Bacteria</taxon>
        <taxon>Pseudomonadati</taxon>
        <taxon>Bacteroidota</taxon>
        <taxon>Cytophagia</taxon>
        <taxon>Cytophagales</taxon>
        <taxon>Hymenobacteraceae</taxon>
        <taxon>Hymenobacter</taxon>
    </lineage>
</organism>
<accession>A0ABR8JWJ7</accession>
<feature type="compositionally biased region" description="Low complexity" evidence="1">
    <location>
        <begin position="8"/>
        <end position="23"/>
    </location>
</feature>
<dbReference type="RefSeq" id="WP_190925852.1">
    <property type="nucleotide sequence ID" value="NZ_JACXAC010000004.1"/>
</dbReference>
<dbReference type="InterPro" id="IPR006076">
    <property type="entry name" value="FAD-dep_OxRdtase"/>
</dbReference>
<reference evidence="3 4" key="1">
    <citation type="submission" date="2020-09" db="EMBL/GenBank/DDBJ databases">
        <authorList>
            <person name="Kim M.K."/>
        </authorList>
    </citation>
    <scope>NUCLEOTIDE SEQUENCE [LARGE SCALE GENOMIC DNA]</scope>
    <source>
        <strain evidence="3 4">BT189</strain>
    </source>
</reference>
<evidence type="ECO:0000313" key="3">
    <source>
        <dbReference type="EMBL" id="MBD2723328.1"/>
    </source>
</evidence>
<dbReference type="Pfam" id="PF01266">
    <property type="entry name" value="DAO"/>
    <property type="match status" value="1"/>
</dbReference>
<evidence type="ECO:0000259" key="2">
    <source>
        <dbReference type="Pfam" id="PF01266"/>
    </source>
</evidence>
<dbReference type="Proteomes" id="UP000606003">
    <property type="component" value="Unassembled WGS sequence"/>
</dbReference>
<evidence type="ECO:0000313" key="4">
    <source>
        <dbReference type="Proteomes" id="UP000606003"/>
    </source>
</evidence>
<dbReference type="InterPro" id="IPR036188">
    <property type="entry name" value="FAD/NAD-bd_sf"/>
</dbReference>
<keyword evidence="4" id="KW-1185">Reference proteome</keyword>
<feature type="region of interest" description="Disordered" evidence="1">
    <location>
        <begin position="1"/>
        <end position="30"/>
    </location>
</feature>
<sequence length="162" mass="16937">MPTKLPNAARTSGATSTSWSGTAPALPTFQPLTENTDADVVVGGGIAWLTTAYPLSQEGVKVLLLEDGELASGESSRNPLDSGHVFIITGDSGHGMTHGTLGPMIITDLLQGRPNPWADLYDPGRITVKRESAQEFIRENVNVALKYTELLNGPAAGGLAPA</sequence>
<feature type="domain" description="FAD dependent oxidoreductase" evidence="2">
    <location>
        <begin position="40"/>
        <end position="78"/>
    </location>
</feature>
<dbReference type="SUPFAM" id="SSF51905">
    <property type="entry name" value="FAD/NAD(P)-binding domain"/>
    <property type="match status" value="1"/>
</dbReference>
<comment type="caution">
    <text evidence="3">The sequence shown here is derived from an EMBL/GenBank/DDBJ whole genome shotgun (WGS) entry which is preliminary data.</text>
</comment>